<dbReference type="OrthoDB" id="5408144at2759"/>
<dbReference type="RefSeq" id="XP_008711553.1">
    <property type="nucleotide sequence ID" value="XM_008713331.1"/>
</dbReference>
<feature type="region of interest" description="Disordered" evidence="1">
    <location>
        <begin position="1"/>
        <end position="34"/>
    </location>
</feature>
<reference evidence="2 3" key="1">
    <citation type="submission" date="2013-03" db="EMBL/GenBank/DDBJ databases">
        <title>The Genome Sequence of Phialophora europaea CBS 101466.</title>
        <authorList>
            <consortium name="The Broad Institute Genomics Platform"/>
            <person name="Cuomo C."/>
            <person name="de Hoog S."/>
            <person name="Gorbushina A."/>
            <person name="Walker B."/>
            <person name="Young S.K."/>
            <person name="Zeng Q."/>
            <person name="Gargeya S."/>
            <person name="Fitzgerald M."/>
            <person name="Haas B."/>
            <person name="Abouelleil A."/>
            <person name="Allen A.W."/>
            <person name="Alvarado L."/>
            <person name="Arachchi H.M."/>
            <person name="Berlin A.M."/>
            <person name="Chapman S.B."/>
            <person name="Gainer-Dewar J."/>
            <person name="Goldberg J."/>
            <person name="Griggs A."/>
            <person name="Gujja S."/>
            <person name="Hansen M."/>
            <person name="Howarth C."/>
            <person name="Imamovic A."/>
            <person name="Ireland A."/>
            <person name="Larimer J."/>
            <person name="McCowan C."/>
            <person name="Murphy C."/>
            <person name="Pearson M."/>
            <person name="Poon T.W."/>
            <person name="Priest M."/>
            <person name="Roberts A."/>
            <person name="Saif S."/>
            <person name="Shea T."/>
            <person name="Sisk P."/>
            <person name="Sykes S."/>
            <person name="Wortman J."/>
            <person name="Nusbaum C."/>
            <person name="Birren B."/>
        </authorList>
    </citation>
    <scope>NUCLEOTIDE SEQUENCE [LARGE SCALE GENOMIC DNA]</scope>
    <source>
        <strain evidence="2 3">CBS 101466</strain>
    </source>
</reference>
<feature type="compositionally biased region" description="Basic and acidic residues" evidence="1">
    <location>
        <begin position="23"/>
        <end position="34"/>
    </location>
</feature>
<dbReference type="eggNOG" id="ENOG502RA9F">
    <property type="taxonomic scope" value="Eukaryota"/>
</dbReference>
<evidence type="ECO:0000256" key="1">
    <source>
        <dbReference type="SAM" id="MobiDB-lite"/>
    </source>
</evidence>
<gene>
    <name evidence="2" type="ORF">HMPREF1541_01030</name>
</gene>
<dbReference type="VEuPathDB" id="FungiDB:HMPREF1541_01030"/>
<dbReference type="HOGENOM" id="CLU_1215366_0_0_1"/>
<evidence type="ECO:0000313" key="2">
    <source>
        <dbReference type="EMBL" id="ETN46841.1"/>
    </source>
</evidence>
<protein>
    <submittedName>
        <fullName evidence="2">Uncharacterized protein</fullName>
    </submittedName>
</protein>
<dbReference type="InParanoid" id="W2SDN5"/>
<feature type="compositionally biased region" description="Low complexity" evidence="1">
    <location>
        <begin position="85"/>
        <end position="109"/>
    </location>
</feature>
<accession>W2SDN5</accession>
<proteinExistence type="predicted"/>
<evidence type="ECO:0000313" key="3">
    <source>
        <dbReference type="Proteomes" id="UP000030752"/>
    </source>
</evidence>
<feature type="compositionally biased region" description="Polar residues" evidence="1">
    <location>
        <begin position="72"/>
        <end position="84"/>
    </location>
</feature>
<feature type="region of interest" description="Disordered" evidence="1">
    <location>
        <begin position="69"/>
        <end position="152"/>
    </location>
</feature>
<feature type="compositionally biased region" description="Polar residues" evidence="1">
    <location>
        <begin position="137"/>
        <end position="151"/>
    </location>
</feature>
<keyword evidence="3" id="KW-1185">Reference proteome</keyword>
<dbReference type="STRING" id="1220924.W2SDN5"/>
<sequence>MSLREKIKRRFTKKSSDASDGYPPRRKDIEYYKPNEIPKSKYRGKVDKLHQAQLEAYSLEGAFKSVRRRASQALSGTFSPGGTNARSAAASAAASAATSRRPSFARARSQLSTANSISEERDDSPDSGRTRTKNRSQDSSPSLVTDHTNSPEFDEISRAITAADSRADVPVLTLEKTVTAGLGQPQYDTHFSPEDLEKAMTRATLRPRRGTVVVPVIIQPGGITP</sequence>
<organism evidence="2 3">
    <name type="scientific">Cyphellophora europaea (strain CBS 101466)</name>
    <name type="common">Phialophora europaea</name>
    <dbReference type="NCBI Taxonomy" id="1220924"/>
    <lineage>
        <taxon>Eukaryota</taxon>
        <taxon>Fungi</taxon>
        <taxon>Dikarya</taxon>
        <taxon>Ascomycota</taxon>
        <taxon>Pezizomycotina</taxon>
        <taxon>Eurotiomycetes</taxon>
        <taxon>Chaetothyriomycetidae</taxon>
        <taxon>Chaetothyriales</taxon>
        <taxon>Cyphellophoraceae</taxon>
        <taxon>Cyphellophora</taxon>
    </lineage>
</organism>
<dbReference type="AlphaFoldDB" id="W2SDN5"/>
<dbReference type="EMBL" id="KB822711">
    <property type="protein sequence ID" value="ETN46841.1"/>
    <property type="molecule type" value="Genomic_DNA"/>
</dbReference>
<feature type="compositionally biased region" description="Basic residues" evidence="1">
    <location>
        <begin position="1"/>
        <end position="13"/>
    </location>
</feature>
<dbReference type="Proteomes" id="UP000030752">
    <property type="component" value="Unassembled WGS sequence"/>
</dbReference>
<dbReference type="GeneID" id="19968369"/>
<name>W2SDN5_CYPE1</name>